<feature type="transmembrane region" description="Helical" evidence="1">
    <location>
        <begin position="135"/>
        <end position="157"/>
    </location>
</feature>
<feature type="transmembrane region" description="Helical" evidence="1">
    <location>
        <begin position="37"/>
        <end position="57"/>
    </location>
</feature>
<evidence type="ECO:0000313" key="2">
    <source>
        <dbReference type="EMBL" id="MET3586998.1"/>
    </source>
</evidence>
<dbReference type="Proteomes" id="UP001549031">
    <property type="component" value="Unassembled WGS sequence"/>
</dbReference>
<name>A0ABV2H8W3_9HYPH</name>
<dbReference type="RefSeq" id="WP_247244821.1">
    <property type="nucleotide sequence ID" value="NZ_JALJRA010000011.1"/>
</dbReference>
<feature type="transmembrane region" description="Helical" evidence="1">
    <location>
        <begin position="77"/>
        <end position="98"/>
    </location>
</feature>
<sequence length="158" mass="15850">MIYLLALLIGVIVGLRTMVAAAAVAWGAYLGFLALTGTWLSFLTSIWAVVILTILAAGELVTDKLPKTPSRKVPVQFAGRVVIGALAGAALGAGFGIWLGALVAGTVGAVAGTVGGAAIRANLATAFRKDTPAALLEDAVAVIGAWLIINAVTLVAVS</sequence>
<gene>
    <name evidence="2" type="ORF">ABID21_003120</name>
</gene>
<keyword evidence="1" id="KW-0812">Transmembrane</keyword>
<reference evidence="2 3" key="1">
    <citation type="submission" date="2024-06" db="EMBL/GenBank/DDBJ databases">
        <title>Genomic Encyclopedia of Type Strains, Phase IV (KMG-IV): sequencing the most valuable type-strain genomes for metagenomic binning, comparative biology and taxonomic classification.</title>
        <authorList>
            <person name="Goeker M."/>
        </authorList>
    </citation>
    <scope>NUCLEOTIDE SEQUENCE [LARGE SCALE GENOMIC DNA]</scope>
    <source>
        <strain evidence="2 3">DSM 105042</strain>
    </source>
</reference>
<keyword evidence="3" id="KW-1185">Reference proteome</keyword>
<protein>
    <submittedName>
        <fullName evidence="2">Membrane protein</fullName>
    </submittedName>
</protein>
<proteinExistence type="predicted"/>
<evidence type="ECO:0000313" key="3">
    <source>
        <dbReference type="Proteomes" id="UP001549031"/>
    </source>
</evidence>
<keyword evidence="1" id="KW-1133">Transmembrane helix</keyword>
<organism evidence="2 3">
    <name type="scientific">Pseudorhizobium tarimense</name>
    <dbReference type="NCBI Taxonomy" id="1079109"/>
    <lineage>
        <taxon>Bacteria</taxon>
        <taxon>Pseudomonadati</taxon>
        <taxon>Pseudomonadota</taxon>
        <taxon>Alphaproteobacteria</taxon>
        <taxon>Hyphomicrobiales</taxon>
        <taxon>Rhizobiaceae</taxon>
        <taxon>Rhizobium/Agrobacterium group</taxon>
        <taxon>Pseudorhizobium</taxon>
    </lineage>
</organism>
<keyword evidence="1" id="KW-0472">Membrane</keyword>
<evidence type="ECO:0000256" key="1">
    <source>
        <dbReference type="SAM" id="Phobius"/>
    </source>
</evidence>
<comment type="caution">
    <text evidence="2">The sequence shown here is derived from an EMBL/GenBank/DDBJ whole genome shotgun (WGS) entry which is preliminary data.</text>
</comment>
<dbReference type="EMBL" id="JBEPLJ010000011">
    <property type="protein sequence ID" value="MET3586998.1"/>
    <property type="molecule type" value="Genomic_DNA"/>
</dbReference>
<accession>A0ABV2H8W3</accession>